<feature type="region of interest" description="Disordered" evidence="1">
    <location>
        <begin position="501"/>
        <end position="521"/>
    </location>
</feature>
<keyword evidence="2" id="KW-1133">Transmembrane helix</keyword>
<dbReference type="AlphaFoldDB" id="A0A5M6BXP3"/>
<dbReference type="OrthoDB" id="2564904at2759"/>
<keyword evidence="2" id="KW-0472">Membrane</keyword>
<name>A0A5M6BXP3_9TREE</name>
<feature type="compositionally biased region" description="Low complexity" evidence="1">
    <location>
        <begin position="348"/>
        <end position="366"/>
    </location>
</feature>
<feature type="compositionally biased region" description="Low complexity" evidence="1">
    <location>
        <begin position="448"/>
        <end position="477"/>
    </location>
</feature>
<feature type="region of interest" description="Disordered" evidence="1">
    <location>
        <begin position="301"/>
        <end position="404"/>
    </location>
</feature>
<keyword evidence="5" id="KW-1185">Reference proteome</keyword>
<evidence type="ECO:0000256" key="1">
    <source>
        <dbReference type="SAM" id="MobiDB-lite"/>
    </source>
</evidence>
<keyword evidence="3" id="KW-0732">Signal</keyword>
<sequence length="558" mass="56155">MPRNAMRKFTRSPALLLLFIVLHGVRGQYLPSEEYTRRGSKLGSRQWTNDTENIIKRDGNQDSTSTSLYLVSHDDFCLYGPADPGTTIAESQLKVVSWCTKDSHGTRLMPDGTLNGVTYVKAPNWVQVSGTGHFTNINVQSGDAGGQFDSDQHKPDGGQMFISDDNQSASSWVTLISDETFCVRACTGDPKYCPTDYDEMGCYFYTSNGIGWDGVYQDCEADDGDPPGVVDGTTYTQGNSPIPTPTIPAVSNCNPGPSVANGQTAPAGGFTAGSSSDDGGSSDSGSTSWVPVQTCIPCTATASSGASSQGNGGGGGSVTPTPTSTSSPASSASSASGATEQVGITQHSSSASSSSNKSATSSTQSAGSVSYTDTQSGLNGHGAEVVQSSTTSPTSSAAAAAAAADDLSNRGWLIDRRDDEGTTTSNGQCCFTTWTPSVIGGGGGAQETGTPSGKAGTSSSSASSGTKIASSTTGAGSHPFTASTNGTGVVSASVASGTLRSGNVSVGGNSSSAGNGTNGTSAGMKVTVVGLREGGMTGLVWVSLVTGLGMVFGGVALV</sequence>
<proteinExistence type="predicted"/>
<dbReference type="EMBL" id="CP144057">
    <property type="protein sequence ID" value="WWD19512.1"/>
    <property type="molecule type" value="Genomic_DNA"/>
</dbReference>
<dbReference type="Proteomes" id="UP000322225">
    <property type="component" value="Chromosome 7"/>
</dbReference>
<gene>
    <name evidence="4" type="ORF">CI109_103973</name>
</gene>
<keyword evidence="2" id="KW-0812">Transmembrane</keyword>
<dbReference type="KEGG" id="ksn:43589441"/>
<evidence type="ECO:0000256" key="3">
    <source>
        <dbReference type="SAM" id="SignalP"/>
    </source>
</evidence>
<evidence type="ECO:0000256" key="2">
    <source>
        <dbReference type="SAM" id="Phobius"/>
    </source>
</evidence>
<feature type="compositionally biased region" description="Low complexity" evidence="1">
    <location>
        <begin position="318"/>
        <end position="339"/>
    </location>
</feature>
<feature type="region of interest" description="Disordered" evidence="1">
    <location>
        <begin position="222"/>
        <end position="288"/>
    </location>
</feature>
<reference evidence="4" key="2">
    <citation type="submission" date="2024-01" db="EMBL/GenBank/DDBJ databases">
        <title>Comparative genomics of Cryptococcus and Kwoniella reveals pathogenesis evolution and contrasting modes of karyotype evolution via chromosome fusion or intercentromeric recombination.</title>
        <authorList>
            <person name="Coelho M.A."/>
            <person name="David-Palma M."/>
            <person name="Shea T."/>
            <person name="Bowers K."/>
            <person name="McGinley-Smith S."/>
            <person name="Mohammad A.W."/>
            <person name="Gnirke A."/>
            <person name="Yurkov A.M."/>
            <person name="Nowrousian M."/>
            <person name="Sun S."/>
            <person name="Cuomo C.A."/>
            <person name="Heitman J."/>
        </authorList>
    </citation>
    <scope>NUCLEOTIDE SEQUENCE</scope>
    <source>
        <strain evidence="4">CBS 12478</strain>
    </source>
</reference>
<protein>
    <submittedName>
        <fullName evidence="4">Uncharacterized protein</fullName>
    </submittedName>
</protein>
<reference evidence="4" key="1">
    <citation type="submission" date="2017-08" db="EMBL/GenBank/DDBJ databases">
        <authorList>
            <person name="Cuomo C."/>
            <person name="Billmyre B."/>
            <person name="Heitman J."/>
        </authorList>
    </citation>
    <scope>NUCLEOTIDE SEQUENCE</scope>
    <source>
        <strain evidence="4">CBS 12478</strain>
    </source>
</reference>
<organism evidence="4 5">
    <name type="scientific">Kwoniella shandongensis</name>
    <dbReference type="NCBI Taxonomy" id="1734106"/>
    <lineage>
        <taxon>Eukaryota</taxon>
        <taxon>Fungi</taxon>
        <taxon>Dikarya</taxon>
        <taxon>Basidiomycota</taxon>
        <taxon>Agaricomycotina</taxon>
        <taxon>Tremellomycetes</taxon>
        <taxon>Tremellales</taxon>
        <taxon>Cryptococcaceae</taxon>
        <taxon>Kwoniella</taxon>
    </lineage>
</organism>
<dbReference type="RefSeq" id="XP_031860532.1">
    <property type="nucleotide sequence ID" value="XM_032005298.1"/>
</dbReference>
<feature type="transmembrane region" description="Helical" evidence="2">
    <location>
        <begin position="538"/>
        <end position="557"/>
    </location>
</feature>
<feature type="region of interest" description="Disordered" evidence="1">
    <location>
        <begin position="438"/>
        <end position="484"/>
    </location>
</feature>
<feature type="signal peptide" evidence="3">
    <location>
        <begin position="1"/>
        <end position="27"/>
    </location>
</feature>
<feature type="compositionally biased region" description="Low complexity" evidence="1">
    <location>
        <begin position="388"/>
        <end position="404"/>
    </location>
</feature>
<evidence type="ECO:0000313" key="4">
    <source>
        <dbReference type="EMBL" id="WWD19512.1"/>
    </source>
</evidence>
<evidence type="ECO:0000313" key="5">
    <source>
        <dbReference type="Proteomes" id="UP000322225"/>
    </source>
</evidence>
<feature type="chain" id="PRO_5043814705" evidence="3">
    <location>
        <begin position="28"/>
        <end position="558"/>
    </location>
</feature>
<feature type="compositionally biased region" description="Low complexity" evidence="1">
    <location>
        <begin position="273"/>
        <end position="286"/>
    </location>
</feature>
<feature type="compositionally biased region" description="Polar residues" evidence="1">
    <location>
        <begin position="367"/>
        <end position="378"/>
    </location>
</feature>
<dbReference type="GeneID" id="43589441"/>
<feature type="compositionally biased region" description="Polar residues" evidence="1">
    <location>
        <begin position="249"/>
        <end position="264"/>
    </location>
</feature>
<accession>A0A5M6BXP3</accession>